<dbReference type="PROSITE" id="PS51257">
    <property type="entry name" value="PROKAR_LIPOPROTEIN"/>
    <property type="match status" value="1"/>
</dbReference>
<organism evidence="2 3">
    <name type="scientific">Acinetobacter pragensis</name>
    <dbReference type="NCBI Taxonomy" id="1806892"/>
    <lineage>
        <taxon>Bacteria</taxon>
        <taxon>Pseudomonadati</taxon>
        <taxon>Pseudomonadota</taxon>
        <taxon>Gammaproteobacteria</taxon>
        <taxon>Moraxellales</taxon>
        <taxon>Moraxellaceae</taxon>
        <taxon>Acinetobacter</taxon>
    </lineage>
</organism>
<accession>A0A151Y4H4</accession>
<dbReference type="OrthoDB" id="6355011at2"/>
<reference evidence="2 3" key="1">
    <citation type="submission" date="2016-03" db="EMBL/GenBank/DDBJ databases">
        <title>Acinetobacter genomospecies 28 strain ANC 4149.</title>
        <authorList>
            <person name="Radolfova-Krizova L."/>
            <person name="Nemec A."/>
        </authorList>
    </citation>
    <scope>NUCLEOTIDE SEQUENCE [LARGE SCALE GENOMIC DNA]</scope>
    <source>
        <strain evidence="2 3">ANC 4149</strain>
    </source>
</reference>
<dbReference type="AlphaFoldDB" id="A0A151Y4H4"/>
<dbReference type="Pfam" id="PF11008">
    <property type="entry name" value="DUF2846"/>
    <property type="match status" value="1"/>
</dbReference>
<sequence>MRGVCIAILSSIMLLGCHGKSSLEQEPHLASTLKDVNFEHEPGILEQYRVGVFTIGGWVNQTQGSHFQPVQPQHEQAALVYLYRPDSKWNRQEIVASSLFLNSERIPSLLNNHYYWVELPAGRYRLSSSRPLGINHFQKPKYLDFTVEAGQSYFIKYDEENLTTRHAVSGPLLLMPDAVGRNEIAFTQMKSVSYNFVAENQRNGKMRKSAQKIKRTKYDPATDVQLTKPFKIWNPLTW</sequence>
<evidence type="ECO:0000313" key="2">
    <source>
        <dbReference type="EMBL" id="KYQ72933.1"/>
    </source>
</evidence>
<dbReference type="STRING" id="1806892.AZH43_01120"/>
<keyword evidence="3" id="KW-1185">Reference proteome</keyword>
<feature type="domain" description="DUF2846" evidence="1">
    <location>
        <begin position="76"/>
        <end position="162"/>
    </location>
</feature>
<evidence type="ECO:0000313" key="3">
    <source>
        <dbReference type="Proteomes" id="UP000076276"/>
    </source>
</evidence>
<dbReference type="Proteomes" id="UP000076276">
    <property type="component" value="Unassembled WGS sequence"/>
</dbReference>
<protein>
    <recommendedName>
        <fullName evidence="1">DUF2846 domain-containing protein</fullName>
    </recommendedName>
</protein>
<dbReference type="EMBL" id="LUAW01000012">
    <property type="protein sequence ID" value="KYQ72933.1"/>
    <property type="molecule type" value="Genomic_DNA"/>
</dbReference>
<evidence type="ECO:0000259" key="1">
    <source>
        <dbReference type="Pfam" id="PF11008"/>
    </source>
</evidence>
<dbReference type="RefSeq" id="WP_067666725.1">
    <property type="nucleotide sequence ID" value="NZ_CBCSIK010000005.1"/>
</dbReference>
<gene>
    <name evidence="2" type="ORF">AZH43_01120</name>
</gene>
<proteinExistence type="predicted"/>
<dbReference type="InterPro" id="IPR022548">
    <property type="entry name" value="DUF2846"/>
</dbReference>
<name>A0A151Y4H4_9GAMM</name>
<comment type="caution">
    <text evidence="2">The sequence shown here is derived from an EMBL/GenBank/DDBJ whole genome shotgun (WGS) entry which is preliminary data.</text>
</comment>